<dbReference type="SUPFAM" id="SSF75217">
    <property type="entry name" value="alpha/beta knot"/>
    <property type="match status" value="1"/>
</dbReference>
<dbReference type="InterPro" id="IPR029028">
    <property type="entry name" value="Alpha/beta_knot_MTases"/>
</dbReference>
<dbReference type="PANTHER" id="PTHR43191:SF12">
    <property type="entry name" value="RRNA METHYLASE"/>
    <property type="match status" value="1"/>
</dbReference>
<evidence type="ECO:0000256" key="2">
    <source>
        <dbReference type="ARBA" id="ARBA00022679"/>
    </source>
</evidence>
<gene>
    <name evidence="4" type="ORF">UFOPK3417_01968</name>
</gene>
<keyword evidence="2" id="KW-0808">Transferase</keyword>
<name>A0A6J7EX66_9ZZZZ</name>
<dbReference type="GO" id="GO:0008173">
    <property type="term" value="F:RNA methyltransferase activity"/>
    <property type="evidence" value="ECO:0007669"/>
    <property type="project" value="InterPro"/>
</dbReference>
<keyword evidence="1" id="KW-0489">Methyltransferase</keyword>
<reference evidence="4" key="1">
    <citation type="submission" date="2020-05" db="EMBL/GenBank/DDBJ databases">
        <authorList>
            <person name="Chiriac C."/>
            <person name="Salcher M."/>
            <person name="Ghai R."/>
            <person name="Kavagutti S V."/>
        </authorList>
    </citation>
    <scope>NUCLEOTIDE SEQUENCE</scope>
</reference>
<accession>A0A6J7EX66</accession>
<evidence type="ECO:0000259" key="3">
    <source>
        <dbReference type="Pfam" id="PF00588"/>
    </source>
</evidence>
<evidence type="ECO:0000313" key="4">
    <source>
        <dbReference type="EMBL" id="CAB4886108.1"/>
    </source>
</evidence>
<dbReference type="InterPro" id="IPR001537">
    <property type="entry name" value="SpoU_MeTrfase"/>
</dbReference>
<sequence length="123" mass="13093">MLLDPTTADPWYRRAVRVSMGEMMYLPIGRAARWPEALDELRSHGFVVAALTPAPDAVDLATFTAARPERVALLLGAEGPGLTQVALSSSDLSIRIPIRDTVDSLNVGHAAAVAFAALADPTR</sequence>
<protein>
    <submittedName>
        <fullName evidence="4">Unannotated protein</fullName>
    </submittedName>
</protein>
<dbReference type="PANTHER" id="PTHR43191">
    <property type="entry name" value="RRNA METHYLTRANSFERASE 3"/>
    <property type="match status" value="1"/>
</dbReference>
<dbReference type="Gene3D" id="3.40.1280.10">
    <property type="match status" value="1"/>
</dbReference>
<dbReference type="GO" id="GO:0003723">
    <property type="term" value="F:RNA binding"/>
    <property type="evidence" value="ECO:0007669"/>
    <property type="project" value="InterPro"/>
</dbReference>
<dbReference type="AlphaFoldDB" id="A0A6J7EX66"/>
<evidence type="ECO:0000256" key="1">
    <source>
        <dbReference type="ARBA" id="ARBA00022603"/>
    </source>
</evidence>
<feature type="domain" description="tRNA/rRNA methyltransferase SpoU type" evidence="3">
    <location>
        <begin position="2"/>
        <end position="115"/>
    </location>
</feature>
<dbReference type="InterPro" id="IPR029026">
    <property type="entry name" value="tRNA_m1G_MTases_N"/>
</dbReference>
<dbReference type="EMBL" id="CAFBLR010000273">
    <property type="protein sequence ID" value="CAB4886108.1"/>
    <property type="molecule type" value="Genomic_DNA"/>
</dbReference>
<dbReference type="GO" id="GO:0006396">
    <property type="term" value="P:RNA processing"/>
    <property type="evidence" value="ECO:0007669"/>
    <property type="project" value="InterPro"/>
</dbReference>
<proteinExistence type="predicted"/>
<dbReference type="GO" id="GO:0032259">
    <property type="term" value="P:methylation"/>
    <property type="evidence" value="ECO:0007669"/>
    <property type="project" value="UniProtKB-KW"/>
</dbReference>
<dbReference type="InterPro" id="IPR051259">
    <property type="entry name" value="rRNA_Methyltransferase"/>
</dbReference>
<organism evidence="4">
    <name type="scientific">freshwater metagenome</name>
    <dbReference type="NCBI Taxonomy" id="449393"/>
    <lineage>
        <taxon>unclassified sequences</taxon>
        <taxon>metagenomes</taxon>
        <taxon>ecological metagenomes</taxon>
    </lineage>
</organism>
<dbReference type="Pfam" id="PF00588">
    <property type="entry name" value="SpoU_methylase"/>
    <property type="match status" value="1"/>
</dbReference>